<dbReference type="Gene3D" id="1.10.10.60">
    <property type="entry name" value="Homeodomain-like"/>
    <property type="match status" value="2"/>
</dbReference>
<dbReference type="InterPro" id="IPR047242">
    <property type="entry name" value="CDC5L/Cef1"/>
</dbReference>
<feature type="domain" description="Myb-like" evidence="8">
    <location>
        <begin position="10"/>
        <end position="53"/>
    </location>
</feature>
<feature type="domain" description="Myb-like" evidence="8">
    <location>
        <begin position="54"/>
        <end position="103"/>
    </location>
</feature>
<dbReference type="PROSITE" id="PS50090">
    <property type="entry name" value="MYB_LIKE"/>
    <property type="match status" value="2"/>
</dbReference>
<protein>
    <submittedName>
        <fullName evidence="10">Cell division control protein, CDC5</fullName>
    </submittedName>
</protein>
<dbReference type="GO" id="GO:0000974">
    <property type="term" value="C:Prp19 complex"/>
    <property type="evidence" value="ECO:0007669"/>
    <property type="project" value="InterPro"/>
</dbReference>
<dbReference type="CDD" id="cd00167">
    <property type="entry name" value="SANT"/>
    <property type="match status" value="1"/>
</dbReference>
<dbReference type="GO" id="GO:0000398">
    <property type="term" value="P:mRNA splicing, via spliceosome"/>
    <property type="evidence" value="ECO:0007669"/>
    <property type="project" value="InterPro"/>
</dbReference>
<keyword evidence="4" id="KW-0677">Repeat</keyword>
<evidence type="ECO:0000256" key="5">
    <source>
        <dbReference type="ARBA" id="ARBA00023125"/>
    </source>
</evidence>
<dbReference type="InterPro" id="IPR001005">
    <property type="entry name" value="SANT/Myb"/>
</dbReference>
<name>A0A0H5BKV4_9EUKA</name>
<dbReference type="SUPFAM" id="SSF46689">
    <property type="entry name" value="Homeodomain-like"/>
    <property type="match status" value="1"/>
</dbReference>
<comment type="similarity">
    <text evidence="1">Belongs to the CEF1 family.</text>
</comment>
<dbReference type="Pfam" id="PF13921">
    <property type="entry name" value="Myb_DNA-bind_6"/>
    <property type="match status" value="1"/>
</dbReference>
<dbReference type="GO" id="GO:0003677">
    <property type="term" value="F:DNA binding"/>
    <property type="evidence" value="ECO:0007669"/>
    <property type="project" value="UniProtKB-KW"/>
</dbReference>
<accession>A0A0H5BKV4</accession>
<evidence type="ECO:0000259" key="9">
    <source>
        <dbReference type="PROSITE" id="PS51294"/>
    </source>
</evidence>
<proteinExistence type="inferred from homology"/>
<keyword evidence="6" id="KW-0508">mRNA splicing</keyword>
<dbReference type="GO" id="GO:0005681">
    <property type="term" value="C:spliceosomal complex"/>
    <property type="evidence" value="ECO:0007669"/>
    <property type="project" value="UniProtKB-KW"/>
</dbReference>
<evidence type="ECO:0000256" key="6">
    <source>
        <dbReference type="ARBA" id="ARBA00023187"/>
    </source>
</evidence>
<sequence>MVIYFRSTIWRNYEDQILKAAVTKYGLNQWDRISSLLINKTSKQCKNRWFFWLNPKIKKNQWTYEEDERLIYLSYIFVSQWNTIGKFLGRTGESCAMRFEKLLNIRINNFNKPLYLEDTRNPYITMMDHDQQPAKMGILSNDHDLQNILVEARARLANIKGKKAKRKNKVNNIYYENFLQKEIFHKNLKFKLNYNEEYIKNIDSKLYSQKYLYKNSNNILVSFHQALNYKLLKKKNKSFQKEAFSFSNKLYKKIDHLVNKKKQKIISNFFYYNKYTRPIYQIERKLITTQKCSEPILKDVVDFDHTFKILKNKSKLDYFEKFYNYKTNYLKKNTKYKNFVRMCFLLKYNIPENFIATRYYRYFFKIQNRIKINMCYKLNKISNIFFSNSKYLSNKILWNINIKKNIKKRNDFLKKIFFKKCLNFFFKKDGTYITELVRKNMLNLLLLFNFLNVRNKEINKINKIRFFQNIFFITKNLDLESIKIKIIKNIFFNNLINIKKKIHFNFILNELYFFYIKQDFRIFAF</sequence>
<evidence type="ECO:0000256" key="7">
    <source>
        <dbReference type="ARBA" id="ARBA00023242"/>
    </source>
</evidence>
<dbReference type="GO" id="GO:0051301">
    <property type="term" value="P:cell division"/>
    <property type="evidence" value="ECO:0007669"/>
    <property type="project" value="UniProtKB-KW"/>
</dbReference>
<evidence type="ECO:0000256" key="1">
    <source>
        <dbReference type="ARBA" id="ARBA00010506"/>
    </source>
</evidence>
<dbReference type="SMART" id="SM00717">
    <property type="entry name" value="SANT"/>
    <property type="match status" value="2"/>
</dbReference>
<keyword evidence="2" id="KW-0507">mRNA processing</keyword>
<keyword evidence="5" id="KW-0238">DNA-binding</keyword>
<reference evidence="10" key="1">
    <citation type="journal article" date="2015" name="Genome Biol. Evol.">
        <title>Nucleomorph Genome Sequences of Two Chlorarachniophytes, Amorphochlora amoebiformis and Lotharella vacuolata.</title>
        <authorList>
            <person name="Suzuki S."/>
            <person name="Shirato S."/>
            <person name="Hirakawa Y."/>
            <person name="Ishida K."/>
        </authorList>
    </citation>
    <scope>NUCLEOTIDE SEQUENCE</scope>
    <source>
        <strain evidence="10">CCMP240</strain>
    </source>
</reference>
<dbReference type="PROSITE" id="PS51294">
    <property type="entry name" value="HTH_MYB"/>
    <property type="match status" value="1"/>
</dbReference>
<keyword evidence="10" id="KW-0131">Cell cycle</keyword>
<feature type="domain" description="HTH myb-type" evidence="9">
    <location>
        <begin position="14"/>
        <end position="57"/>
    </location>
</feature>
<keyword evidence="10" id="KW-0542">Nucleomorph</keyword>
<gene>
    <name evidence="10" type="primary">cdc5</name>
</gene>
<evidence type="ECO:0000259" key="8">
    <source>
        <dbReference type="PROSITE" id="PS50090"/>
    </source>
</evidence>
<dbReference type="AlphaFoldDB" id="A0A0H5BKV4"/>
<evidence type="ECO:0000256" key="3">
    <source>
        <dbReference type="ARBA" id="ARBA00022728"/>
    </source>
</evidence>
<dbReference type="PANTHER" id="PTHR45885:SF1">
    <property type="entry name" value="CELL DIVISION CYCLE 5-LIKE PROTEIN"/>
    <property type="match status" value="1"/>
</dbReference>
<dbReference type="InterPro" id="IPR017930">
    <property type="entry name" value="Myb_dom"/>
</dbReference>
<keyword evidence="3" id="KW-0747">Spliceosome</keyword>
<dbReference type="EMBL" id="AB996599">
    <property type="protein sequence ID" value="BAS01417.1"/>
    <property type="molecule type" value="Genomic_DNA"/>
</dbReference>
<organism evidence="10">
    <name type="scientific">Lotharella vacuolata</name>
    <dbReference type="NCBI Taxonomy" id="74820"/>
    <lineage>
        <taxon>Eukaryota</taxon>
        <taxon>Sar</taxon>
        <taxon>Rhizaria</taxon>
        <taxon>Cercozoa</taxon>
        <taxon>Chlorarachniophyceae</taxon>
        <taxon>Lotharella</taxon>
    </lineage>
</organism>
<dbReference type="InterPro" id="IPR009057">
    <property type="entry name" value="Homeodomain-like_sf"/>
</dbReference>
<keyword evidence="7" id="KW-0539">Nucleus</keyword>
<evidence type="ECO:0000256" key="2">
    <source>
        <dbReference type="ARBA" id="ARBA00022664"/>
    </source>
</evidence>
<dbReference type="PANTHER" id="PTHR45885">
    <property type="entry name" value="CELL DIVISION CYCLE 5-LIKE PROTEIN"/>
    <property type="match status" value="1"/>
</dbReference>
<evidence type="ECO:0000256" key="4">
    <source>
        <dbReference type="ARBA" id="ARBA00022737"/>
    </source>
</evidence>
<evidence type="ECO:0000313" key="10">
    <source>
        <dbReference type="EMBL" id="BAS01417.1"/>
    </source>
</evidence>
<geneLocation type="nucleomorph" evidence="10"/>
<keyword evidence="10" id="KW-0132">Cell division</keyword>